<protein>
    <submittedName>
        <fullName evidence="1">Uncharacterized protein</fullName>
    </submittedName>
</protein>
<dbReference type="AlphaFoldDB" id="A0A137P2A0"/>
<accession>A0A137P2A0</accession>
<evidence type="ECO:0000313" key="2">
    <source>
        <dbReference type="Proteomes" id="UP000070444"/>
    </source>
</evidence>
<dbReference type="EMBL" id="KQ964551">
    <property type="protein sequence ID" value="KXN69029.1"/>
    <property type="molecule type" value="Genomic_DNA"/>
</dbReference>
<organism evidence="1 2">
    <name type="scientific">Conidiobolus coronatus (strain ATCC 28846 / CBS 209.66 / NRRL 28638)</name>
    <name type="common">Delacroixia coronata</name>
    <dbReference type="NCBI Taxonomy" id="796925"/>
    <lineage>
        <taxon>Eukaryota</taxon>
        <taxon>Fungi</taxon>
        <taxon>Fungi incertae sedis</taxon>
        <taxon>Zoopagomycota</taxon>
        <taxon>Entomophthoromycotina</taxon>
        <taxon>Entomophthoromycetes</taxon>
        <taxon>Entomophthorales</taxon>
        <taxon>Ancylistaceae</taxon>
        <taxon>Conidiobolus</taxon>
    </lineage>
</organism>
<gene>
    <name evidence="1" type="ORF">CONCODRAFT_8613</name>
</gene>
<sequence>MKDFQCNQWLEQYVKVSITLGSLKDCYRMLKELYKKDSKKIIVLSLLYQIEMGYYYKKNRWFILGISILDINPRLNFSHGYEHIQSHYEIHGALYSVNIHLSVLNVISKMIDEIPSNIDFWRWLKKSLYFWKNIKALDQFDKDEFSYIFHDRLNFWMSGYYPNLTQDIKNLSKIDYEVRTQIYKTGLEYFQIKCSAKLLIILSSYN</sequence>
<dbReference type="Proteomes" id="UP000070444">
    <property type="component" value="Unassembled WGS sequence"/>
</dbReference>
<proteinExistence type="predicted"/>
<evidence type="ECO:0000313" key="1">
    <source>
        <dbReference type="EMBL" id="KXN69029.1"/>
    </source>
</evidence>
<reference evidence="1 2" key="1">
    <citation type="journal article" date="2015" name="Genome Biol. Evol.">
        <title>Phylogenomic analyses indicate that early fungi evolved digesting cell walls of algal ancestors of land plants.</title>
        <authorList>
            <person name="Chang Y."/>
            <person name="Wang S."/>
            <person name="Sekimoto S."/>
            <person name="Aerts A.L."/>
            <person name="Choi C."/>
            <person name="Clum A."/>
            <person name="LaButti K.M."/>
            <person name="Lindquist E.A."/>
            <person name="Yee Ngan C."/>
            <person name="Ohm R.A."/>
            <person name="Salamov A.A."/>
            <person name="Grigoriev I.V."/>
            <person name="Spatafora J.W."/>
            <person name="Berbee M.L."/>
        </authorList>
    </citation>
    <scope>NUCLEOTIDE SEQUENCE [LARGE SCALE GENOMIC DNA]</scope>
    <source>
        <strain evidence="1 2">NRRL 28638</strain>
    </source>
</reference>
<keyword evidence="2" id="KW-1185">Reference proteome</keyword>
<name>A0A137P2A0_CONC2</name>